<dbReference type="EMBL" id="GBRH01197744">
    <property type="protein sequence ID" value="JAE00152.1"/>
    <property type="molecule type" value="Transcribed_RNA"/>
</dbReference>
<organism evidence="1">
    <name type="scientific">Arundo donax</name>
    <name type="common">Giant reed</name>
    <name type="synonym">Donax arundinaceus</name>
    <dbReference type="NCBI Taxonomy" id="35708"/>
    <lineage>
        <taxon>Eukaryota</taxon>
        <taxon>Viridiplantae</taxon>
        <taxon>Streptophyta</taxon>
        <taxon>Embryophyta</taxon>
        <taxon>Tracheophyta</taxon>
        <taxon>Spermatophyta</taxon>
        <taxon>Magnoliopsida</taxon>
        <taxon>Liliopsida</taxon>
        <taxon>Poales</taxon>
        <taxon>Poaceae</taxon>
        <taxon>PACMAD clade</taxon>
        <taxon>Arundinoideae</taxon>
        <taxon>Arundineae</taxon>
        <taxon>Arundo</taxon>
    </lineage>
</organism>
<proteinExistence type="predicted"/>
<dbReference type="AlphaFoldDB" id="A0A0A9EJA5"/>
<protein>
    <submittedName>
        <fullName evidence="1">Uncharacterized protein</fullName>
    </submittedName>
</protein>
<sequence length="17" mass="2119">MTFFEIFAFTKPEYSNF</sequence>
<reference evidence="1" key="2">
    <citation type="journal article" date="2015" name="Data Brief">
        <title>Shoot transcriptome of the giant reed, Arundo donax.</title>
        <authorList>
            <person name="Barrero R.A."/>
            <person name="Guerrero F.D."/>
            <person name="Moolhuijzen P."/>
            <person name="Goolsby J.A."/>
            <person name="Tidwell J."/>
            <person name="Bellgard S.E."/>
            <person name="Bellgard M.I."/>
        </authorList>
    </citation>
    <scope>NUCLEOTIDE SEQUENCE</scope>
    <source>
        <tissue evidence="1">Shoot tissue taken approximately 20 cm above the soil surface</tissue>
    </source>
</reference>
<evidence type="ECO:0000313" key="1">
    <source>
        <dbReference type="EMBL" id="JAE00152.1"/>
    </source>
</evidence>
<name>A0A0A9EJA5_ARUDO</name>
<accession>A0A0A9EJA5</accession>
<reference evidence="1" key="1">
    <citation type="submission" date="2014-09" db="EMBL/GenBank/DDBJ databases">
        <authorList>
            <person name="Magalhaes I.L.F."/>
            <person name="Oliveira U."/>
            <person name="Santos F.R."/>
            <person name="Vidigal T.H.D.A."/>
            <person name="Brescovit A.D."/>
            <person name="Santos A.J."/>
        </authorList>
    </citation>
    <scope>NUCLEOTIDE SEQUENCE</scope>
    <source>
        <tissue evidence="1">Shoot tissue taken approximately 20 cm above the soil surface</tissue>
    </source>
</reference>